<protein>
    <recommendedName>
        <fullName evidence="3">Regulatory protein RecX</fullName>
    </recommendedName>
</protein>
<proteinExistence type="inferred from homology"/>
<dbReference type="Pfam" id="PF21982">
    <property type="entry name" value="RecX_HTH1"/>
    <property type="match status" value="1"/>
</dbReference>
<evidence type="ECO:0000259" key="5">
    <source>
        <dbReference type="Pfam" id="PF02631"/>
    </source>
</evidence>
<reference evidence="7" key="2">
    <citation type="journal article" date="2021" name="PeerJ">
        <title>Extensive microbial diversity within the chicken gut microbiome revealed by metagenomics and culture.</title>
        <authorList>
            <person name="Gilroy R."/>
            <person name="Ravi A."/>
            <person name="Getino M."/>
            <person name="Pursley I."/>
            <person name="Horton D.L."/>
            <person name="Alikhan N.F."/>
            <person name="Baker D."/>
            <person name="Gharbi K."/>
            <person name="Hall N."/>
            <person name="Watson M."/>
            <person name="Adriaenssens E.M."/>
            <person name="Foster-Nyarko E."/>
            <person name="Jarju S."/>
            <person name="Secka A."/>
            <person name="Antonio M."/>
            <person name="Oren A."/>
            <person name="Chaudhuri R.R."/>
            <person name="La Ragione R."/>
            <person name="Hildebrand F."/>
            <person name="Pallen M.J."/>
        </authorList>
    </citation>
    <scope>NUCLEOTIDE SEQUENCE</scope>
    <source>
        <strain evidence="7">11167</strain>
    </source>
</reference>
<evidence type="ECO:0000256" key="2">
    <source>
        <dbReference type="ARBA" id="ARBA00009695"/>
    </source>
</evidence>
<comment type="subcellular location">
    <subcellularLocation>
        <location evidence="1">Cytoplasm</location>
    </subcellularLocation>
</comment>
<dbReference type="InterPro" id="IPR036388">
    <property type="entry name" value="WH-like_DNA-bd_sf"/>
</dbReference>
<evidence type="ECO:0000256" key="3">
    <source>
        <dbReference type="ARBA" id="ARBA00018111"/>
    </source>
</evidence>
<feature type="domain" description="RecX first three-helical" evidence="6">
    <location>
        <begin position="3"/>
        <end position="42"/>
    </location>
</feature>
<evidence type="ECO:0000256" key="1">
    <source>
        <dbReference type="ARBA" id="ARBA00004496"/>
    </source>
</evidence>
<dbReference type="EMBL" id="JADIMU010000066">
    <property type="protein sequence ID" value="MBO8443999.1"/>
    <property type="molecule type" value="Genomic_DNA"/>
</dbReference>
<dbReference type="InterPro" id="IPR053924">
    <property type="entry name" value="RecX_HTH_2nd"/>
</dbReference>
<comment type="caution">
    <text evidence="7">The sequence shown here is derived from an EMBL/GenBank/DDBJ whole genome shotgun (WGS) entry which is preliminary data.</text>
</comment>
<dbReference type="AlphaFoldDB" id="A0A9D9HAJ2"/>
<dbReference type="InterPro" id="IPR053926">
    <property type="entry name" value="RecX_HTH_1st"/>
</dbReference>
<name>A0A9D9HAJ2_9SPIR</name>
<dbReference type="GO" id="GO:0006282">
    <property type="term" value="P:regulation of DNA repair"/>
    <property type="evidence" value="ECO:0007669"/>
    <property type="project" value="InterPro"/>
</dbReference>
<feature type="domain" description="RecX second three-helical" evidence="5">
    <location>
        <begin position="49"/>
        <end position="87"/>
    </location>
</feature>
<dbReference type="Gene3D" id="1.10.10.10">
    <property type="entry name" value="Winged helix-like DNA-binding domain superfamily/Winged helix DNA-binding domain"/>
    <property type="match status" value="2"/>
</dbReference>
<dbReference type="PANTHER" id="PTHR33602">
    <property type="entry name" value="REGULATORY PROTEIN RECX FAMILY PROTEIN"/>
    <property type="match status" value="1"/>
</dbReference>
<sequence>MTAYDKALQLLGMREHGRKELERKLIAKGYGREESSAALDRLVQEGWQSDERFAESFIRSRLRKNPEGQALLRARLVEKGIDSGLASSVIERYFDEHTEEVERIYAEYRKKTLERKGELKGRAALARKGLGFRD</sequence>
<comment type="similarity">
    <text evidence="2">Belongs to the RecX family.</text>
</comment>
<dbReference type="Proteomes" id="UP000823633">
    <property type="component" value="Unassembled WGS sequence"/>
</dbReference>
<evidence type="ECO:0000313" key="8">
    <source>
        <dbReference type="Proteomes" id="UP000823633"/>
    </source>
</evidence>
<dbReference type="PANTHER" id="PTHR33602:SF1">
    <property type="entry name" value="REGULATORY PROTEIN RECX FAMILY PROTEIN"/>
    <property type="match status" value="1"/>
</dbReference>
<dbReference type="GO" id="GO:0005737">
    <property type="term" value="C:cytoplasm"/>
    <property type="evidence" value="ECO:0007669"/>
    <property type="project" value="UniProtKB-SubCell"/>
</dbReference>
<evidence type="ECO:0000259" key="6">
    <source>
        <dbReference type="Pfam" id="PF21982"/>
    </source>
</evidence>
<gene>
    <name evidence="7" type="ORF">IAC42_09645</name>
</gene>
<organism evidence="7 8">
    <name type="scientific">Candidatus Aphodenecus pullistercoris</name>
    <dbReference type="NCBI Taxonomy" id="2840669"/>
    <lineage>
        <taxon>Bacteria</taxon>
        <taxon>Pseudomonadati</taxon>
        <taxon>Spirochaetota</taxon>
        <taxon>Spirochaetia</taxon>
        <taxon>Spirochaetales</taxon>
        <taxon>Candidatus Aphodenecus</taxon>
    </lineage>
</organism>
<dbReference type="InterPro" id="IPR003783">
    <property type="entry name" value="Regulatory_RecX"/>
</dbReference>
<dbReference type="Pfam" id="PF02631">
    <property type="entry name" value="RecX_HTH2"/>
    <property type="match status" value="1"/>
</dbReference>
<reference evidence="7" key="1">
    <citation type="submission" date="2020-10" db="EMBL/GenBank/DDBJ databases">
        <authorList>
            <person name="Gilroy R."/>
        </authorList>
    </citation>
    <scope>NUCLEOTIDE SEQUENCE</scope>
    <source>
        <strain evidence="7">11167</strain>
    </source>
</reference>
<keyword evidence="4" id="KW-0963">Cytoplasm</keyword>
<accession>A0A9D9HAJ2</accession>
<evidence type="ECO:0000313" key="7">
    <source>
        <dbReference type="EMBL" id="MBO8443999.1"/>
    </source>
</evidence>
<evidence type="ECO:0000256" key="4">
    <source>
        <dbReference type="ARBA" id="ARBA00022490"/>
    </source>
</evidence>